<reference evidence="3" key="1">
    <citation type="submission" date="2023-08" db="EMBL/GenBank/DDBJ databases">
        <authorList>
            <person name="Chen Y."/>
            <person name="Shah S."/>
            <person name="Dougan E. K."/>
            <person name="Thang M."/>
            <person name="Chan C."/>
        </authorList>
    </citation>
    <scope>NUCLEOTIDE SEQUENCE</scope>
</reference>
<feature type="compositionally biased region" description="Basic and acidic residues" evidence="2">
    <location>
        <begin position="110"/>
        <end position="126"/>
    </location>
</feature>
<keyword evidence="4" id="KW-1185">Reference proteome</keyword>
<sequence length="482" mass="55291">MDFDELDDIEERQRRALQEIQRVRAEQTRRAVQEQYQQRQRAVKAVKPVQPGPSPRRPDPPEPQDLEPAQPVGLAGFHPLWSLQHQKSALPAKEPEPVERRAPRAPRRRGFQEFQKEKQDKHEEPKQTPPPAPLARQEGGPEGDPMAAFADRLMAQAQEERELQKRWEHQQLSDQTLKVKSARPETEGLEEEDEVPALNAMIAILDRHEEEEQEFERLKPYLPELGRQGTRSIVPMAEDGSNPFVTQAVQVFQQYYPDVDFSCAFGEHYKEVLHAAAHRSARGGHVEQLQLRNLEMAEEEQRRKEERRKLLRDLRQRRYLLQEKQRARGSVGDTKIAKVAPPAMSSQALSFPSAPSSAANGLQFPGMEDDATETEVCFPRATAAVEKKHKPLGLLASLKLELGEDDEPFTLEDLTGLPPRKAATQPRPPTRTLAEEADRQRRAMEQEQRLERLKERRMQKEKAKAWEMKDVGQPFSAYHPRG</sequence>
<feature type="compositionally biased region" description="Basic and acidic residues" evidence="2">
    <location>
        <begin position="158"/>
        <end position="171"/>
    </location>
</feature>
<accession>A0AA36MZG5</accession>
<evidence type="ECO:0000313" key="3">
    <source>
        <dbReference type="EMBL" id="CAJ1389132.1"/>
    </source>
</evidence>
<evidence type="ECO:0000256" key="1">
    <source>
        <dbReference type="SAM" id="Coils"/>
    </source>
</evidence>
<organism evidence="3 4">
    <name type="scientific">Effrenium voratum</name>
    <dbReference type="NCBI Taxonomy" id="2562239"/>
    <lineage>
        <taxon>Eukaryota</taxon>
        <taxon>Sar</taxon>
        <taxon>Alveolata</taxon>
        <taxon>Dinophyceae</taxon>
        <taxon>Suessiales</taxon>
        <taxon>Symbiodiniaceae</taxon>
        <taxon>Effrenium</taxon>
    </lineage>
</organism>
<dbReference type="Proteomes" id="UP001178507">
    <property type="component" value="Unassembled WGS sequence"/>
</dbReference>
<name>A0AA36MZG5_9DINO</name>
<feature type="compositionally biased region" description="Basic and acidic residues" evidence="2">
    <location>
        <begin position="433"/>
        <end position="470"/>
    </location>
</feature>
<keyword evidence="1" id="KW-0175">Coiled coil</keyword>
<dbReference type="EMBL" id="CAUJNA010001813">
    <property type="protein sequence ID" value="CAJ1389132.1"/>
    <property type="molecule type" value="Genomic_DNA"/>
</dbReference>
<feature type="region of interest" description="Disordered" evidence="2">
    <location>
        <begin position="410"/>
        <end position="482"/>
    </location>
</feature>
<feature type="compositionally biased region" description="Basic and acidic residues" evidence="2">
    <location>
        <begin position="93"/>
        <end position="102"/>
    </location>
</feature>
<feature type="region of interest" description="Disordered" evidence="2">
    <location>
        <begin position="25"/>
        <end position="194"/>
    </location>
</feature>
<comment type="caution">
    <text evidence="3">The sequence shown here is derived from an EMBL/GenBank/DDBJ whole genome shotgun (WGS) entry which is preliminary data.</text>
</comment>
<gene>
    <name evidence="3" type="ORF">EVOR1521_LOCUS14820</name>
</gene>
<dbReference type="AlphaFoldDB" id="A0AA36MZG5"/>
<evidence type="ECO:0000313" key="4">
    <source>
        <dbReference type="Proteomes" id="UP001178507"/>
    </source>
</evidence>
<evidence type="ECO:0000256" key="2">
    <source>
        <dbReference type="SAM" id="MobiDB-lite"/>
    </source>
</evidence>
<proteinExistence type="predicted"/>
<protein>
    <submittedName>
        <fullName evidence="3">Uncharacterized protein</fullName>
    </submittedName>
</protein>
<feature type="coiled-coil region" evidence="1">
    <location>
        <begin position="289"/>
        <end position="317"/>
    </location>
</feature>